<dbReference type="AlphaFoldDB" id="A0A9W7BQZ5"/>
<evidence type="ECO:0000256" key="1">
    <source>
        <dbReference type="SAM" id="Phobius"/>
    </source>
</evidence>
<gene>
    <name evidence="2" type="ORF">TrST_g1907</name>
</gene>
<proteinExistence type="predicted"/>
<feature type="transmembrane region" description="Helical" evidence="1">
    <location>
        <begin position="92"/>
        <end position="114"/>
    </location>
</feature>
<feature type="transmembrane region" description="Helical" evidence="1">
    <location>
        <begin position="55"/>
        <end position="80"/>
    </location>
</feature>
<reference evidence="3" key="1">
    <citation type="journal article" date="2023" name="Commun. Biol.">
        <title>Genome analysis of Parmales, the sister group of diatoms, reveals the evolutionary specialization of diatoms from phago-mixotrophs to photoautotrophs.</title>
        <authorList>
            <person name="Ban H."/>
            <person name="Sato S."/>
            <person name="Yoshikawa S."/>
            <person name="Yamada K."/>
            <person name="Nakamura Y."/>
            <person name="Ichinomiya M."/>
            <person name="Sato N."/>
            <person name="Blanc-Mathieu R."/>
            <person name="Endo H."/>
            <person name="Kuwata A."/>
            <person name="Ogata H."/>
        </authorList>
    </citation>
    <scope>NUCLEOTIDE SEQUENCE [LARGE SCALE GENOMIC DNA]</scope>
    <source>
        <strain evidence="3">NIES 3701</strain>
    </source>
</reference>
<organism evidence="2 3">
    <name type="scientific">Triparma strigata</name>
    <dbReference type="NCBI Taxonomy" id="1606541"/>
    <lineage>
        <taxon>Eukaryota</taxon>
        <taxon>Sar</taxon>
        <taxon>Stramenopiles</taxon>
        <taxon>Ochrophyta</taxon>
        <taxon>Bolidophyceae</taxon>
        <taxon>Parmales</taxon>
        <taxon>Triparmaceae</taxon>
        <taxon>Triparma</taxon>
    </lineage>
</organism>
<dbReference type="EMBL" id="BRXY01000400">
    <property type="protein sequence ID" value="GMH92475.1"/>
    <property type="molecule type" value="Genomic_DNA"/>
</dbReference>
<dbReference type="Proteomes" id="UP001165085">
    <property type="component" value="Unassembled WGS sequence"/>
</dbReference>
<feature type="transmembrane region" description="Helical" evidence="1">
    <location>
        <begin position="126"/>
        <end position="148"/>
    </location>
</feature>
<sequence length="269" mass="31903">MALSFSHVLLSTFSCAILATMRTSWLLYFLGLDMCLFFLYKIARRDFFYWANFRGIVRLVGSLLLRFCTKFLVNFTMLIQMRHPQEVGGLPFLISILYSVVGTFGSVHLYANHYDGGNSKIDENTLHLVVGSLFAMWFISILTFASVIKRKYLHTFYDTVTASTYNRDWYLRLREDQDDVKSDLLLKHPDMYSRWGDQHVMPWTLNNWERWEEEKPIWFTDSWIEHVPNEYIPYDWRVKYKKTKGRVDNPKKRRGSVGVTELLVGEEER</sequence>
<name>A0A9W7BQZ5_9STRA</name>
<keyword evidence="1" id="KW-0812">Transmembrane</keyword>
<keyword evidence="1" id="KW-0472">Membrane</keyword>
<evidence type="ECO:0000313" key="3">
    <source>
        <dbReference type="Proteomes" id="UP001165085"/>
    </source>
</evidence>
<keyword evidence="1" id="KW-1133">Transmembrane helix</keyword>
<evidence type="ECO:0000313" key="2">
    <source>
        <dbReference type="EMBL" id="GMH92475.1"/>
    </source>
</evidence>
<comment type="caution">
    <text evidence="2">The sequence shown here is derived from an EMBL/GenBank/DDBJ whole genome shotgun (WGS) entry which is preliminary data.</text>
</comment>
<keyword evidence="3" id="KW-1185">Reference proteome</keyword>
<accession>A0A9W7BQZ5</accession>
<protein>
    <submittedName>
        <fullName evidence="2">Uncharacterized protein</fullName>
    </submittedName>
</protein>